<organism evidence="1 2">
    <name type="scientific">Bacillus changyiensis</name>
    <dbReference type="NCBI Taxonomy" id="3004103"/>
    <lineage>
        <taxon>Bacteria</taxon>
        <taxon>Bacillati</taxon>
        <taxon>Bacillota</taxon>
        <taxon>Bacilli</taxon>
        <taxon>Bacillales</taxon>
        <taxon>Bacillaceae</taxon>
        <taxon>Bacillus</taxon>
    </lineage>
</organism>
<dbReference type="Pfam" id="PF09560">
    <property type="entry name" value="Spore_YunB"/>
    <property type="match status" value="1"/>
</dbReference>
<protein>
    <submittedName>
        <fullName evidence="1">Sporulation protein YunB</fullName>
    </submittedName>
</protein>
<sequence>MVLRKRYRPRLKLKHRGPVSPKHLFLATCVIFLIINLGSLWLVSAIIEPIIMSVAKHEVKDTATEAVNEAIHQHAKDIDINKLIIIHESGDKNKPTYSFNPSIYNKLLTDLTTGIQNNLGVKTNQLKGSKNALTKNNKSVIYYIPLGAATQNALFANLGPKMPINMTLLGSVEPELKTKLTSTGINNTYLEIFVRINVEIQVAIPSLTEDTSIVSNIKVGDLFIPGEVPDYNGNGSPAITLPPKGK</sequence>
<gene>
    <name evidence="1" type="primary">yunB</name>
    <name evidence="1" type="ORF">PJ311_10970</name>
</gene>
<comment type="caution">
    <text evidence="1">The sequence shown here is derived from an EMBL/GenBank/DDBJ whole genome shotgun (WGS) entry which is preliminary data.</text>
</comment>
<reference evidence="1 2" key="1">
    <citation type="submission" date="2023-01" db="EMBL/GenBank/DDBJ databases">
        <title>Bacillus changyiensis sp. nov., isolated from a coastal deposit.</title>
        <authorList>
            <person name="Xiao G."/>
            <person name="Lai Q."/>
            <person name="Hu Z."/>
            <person name="Shao Z."/>
        </authorList>
    </citation>
    <scope>NUCLEOTIDE SEQUENCE [LARGE SCALE GENOMIC DNA]</scope>
    <source>
        <strain evidence="1 2">CLL-7-23</strain>
    </source>
</reference>
<proteinExistence type="predicted"/>
<keyword evidence="2" id="KW-1185">Reference proteome</keyword>
<dbReference type="NCBIfam" id="TIGR02832">
    <property type="entry name" value="spo_yunB"/>
    <property type="match status" value="1"/>
</dbReference>
<evidence type="ECO:0000313" key="2">
    <source>
        <dbReference type="Proteomes" id="UP001211894"/>
    </source>
</evidence>
<dbReference type="Proteomes" id="UP001211894">
    <property type="component" value="Unassembled WGS sequence"/>
</dbReference>
<name>A0ABT4X4D0_9BACI</name>
<dbReference type="EMBL" id="JAQKAB010000007">
    <property type="protein sequence ID" value="MDA7027129.1"/>
    <property type="molecule type" value="Genomic_DNA"/>
</dbReference>
<dbReference type="PIRSF" id="PIRSF021383">
    <property type="entry name" value="YunB"/>
    <property type="match status" value="1"/>
</dbReference>
<dbReference type="RefSeq" id="WP_271340988.1">
    <property type="nucleotide sequence ID" value="NZ_JAQKAB010000007.1"/>
</dbReference>
<evidence type="ECO:0000313" key="1">
    <source>
        <dbReference type="EMBL" id="MDA7027129.1"/>
    </source>
</evidence>
<accession>A0ABT4X4D0</accession>
<dbReference type="InterPro" id="IPR014197">
    <property type="entry name" value="Sporulation_prot_YunB"/>
</dbReference>